<dbReference type="SUPFAM" id="SSF56801">
    <property type="entry name" value="Acetyl-CoA synthetase-like"/>
    <property type="match status" value="1"/>
</dbReference>
<dbReference type="InterPro" id="IPR025110">
    <property type="entry name" value="AMP-bd_C"/>
</dbReference>
<dbReference type="PANTHER" id="PTHR24096:SF323">
    <property type="entry name" value="BLR3536 PROTEIN"/>
    <property type="match status" value="1"/>
</dbReference>
<evidence type="ECO:0000313" key="4">
    <source>
        <dbReference type="Proteomes" id="UP000247892"/>
    </source>
</evidence>
<dbReference type="PANTHER" id="PTHR24096">
    <property type="entry name" value="LONG-CHAIN-FATTY-ACID--COA LIGASE"/>
    <property type="match status" value="1"/>
</dbReference>
<dbReference type="AlphaFoldDB" id="A0A318LMG7"/>
<reference evidence="3 4" key="1">
    <citation type="submission" date="2016-07" db="EMBL/GenBank/DDBJ databases">
        <title>Draft genome sequence of Prauserella sp. YIM 121212, isolated from alkaline soil.</title>
        <authorList>
            <person name="Ruckert C."/>
            <person name="Albersmeier A."/>
            <person name="Jiang C.-L."/>
            <person name="Jiang Y."/>
            <person name="Kalinowski J."/>
            <person name="Schneider O."/>
            <person name="Winkler A."/>
            <person name="Zotchev S.B."/>
        </authorList>
    </citation>
    <scope>NUCLEOTIDE SEQUENCE [LARGE SCALE GENOMIC DNA]</scope>
    <source>
        <strain evidence="3 4">YIM 121212</strain>
    </source>
</reference>
<name>A0A318LMG7_9PSEU</name>
<keyword evidence="4" id="KW-1185">Reference proteome</keyword>
<dbReference type="GO" id="GO:0016405">
    <property type="term" value="F:CoA-ligase activity"/>
    <property type="evidence" value="ECO:0007669"/>
    <property type="project" value="TreeGrafter"/>
</dbReference>
<accession>A0A318LMG7</accession>
<feature type="domain" description="AMP-dependent synthetase/ligase" evidence="1">
    <location>
        <begin position="6"/>
        <end position="360"/>
    </location>
</feature>
<dbReference type="OrthoDB" id="9803968at2"/>
<dbReference type="Proteomes" id="UP000247892">
    <property type="component" value="Unassembled WGS sequence"/>
</dbReference>
<dbReference type="Gene3D" id="3.40.50.12780">
    <property type="entry name" value="N-terminal domain of ligase-like"/>
    <property type="match status" value="1"/>
</dbReference>
<evidence type="ECO:0000259" key="1">
    <source>
        <dbReference type="Pfam" id="PF00501"/>
    </source>
</evidence>
<dbReference type="EMBL" id="MASU01000007">
    <property type="protein sequence ID" value="PXY30757.1"/>
    <property type="molecule type" value="Genomic_DNA"/>
</dbReference>
<dbReference type="InterPro" id="IPR045851">
    <property type="entry name" value="AMP-bd_C_sf"/>
</dbReference>
<dbReference type="RefSeq" id="WP_110338874.1">
    <property type="nucleotide sequence ID" value="NZ_MASU01000007.1"/>
</dbReference>
<protein>
    <submittedName>
        <fullName evidence="3">Acyl-CoA synthetase</fullName>
    </submittedName>
</protein>
<evidence type="ECO:0000313" key="3">
    <source>
        <dbReference type="EMBL" id="PXY30757.1"/>
    </source>
</evidence>
<gene>
    <name evidence="3" type="ORF">BA062_19665</name>
</gene>
<feature type="domain" description="AMP-binding enzyme C-terminal" evidence="2">
    <location>
        <begin position="420"/>
        <end position="498"/>
    </location>
</feature>
<dbReference type="Pfam" id="PF13193">
    <property type="entry name" value="AMP-binding_C"/>
    <property type="match status" value="1"/>
</dbReference>
<dbReference type="InterPro" id="IPR000873">
    <property type="entry name" value="AMP-dep_synth/lig_dom"/>
</dbReference>
<dbReference type="InterPro" id="IPR020845">
    <property type="entry name" value="AMP-binding_CS"/>
</dbReference>
<dbReference type="InterPro" id="IPR042099">
    <property type="entry name" value="ANL_N_sf"/>
</dbReference>
<sequence length="514" mass="55827">MYPGTHAAVRPDHPAVIMAGSGETLTYRELDERSARLANALRDRGFRPGDTVALLTDNTMRAYEVYWAVVRSGCYIAAVNNHLSPSEVAYIVEDSGAKALVVSAALGELPREVADLVPGVAVKLAYGGEVPGFDDYEAVLAAASADVPGDQPAGADMLYSSGTTGRPKGIRVALPERQIDEPGDLLRPLLEAMYGFDSGIVYLSPAPVYHAAPLRFGACVHAVGGTLVMMERFEPEAALRAIQTYRVTHSQWVPTMFVRMLKLPEDVRTRYDLSSHRVAVHAAAPCPEEVKRAMMDWWGPILYEYYSSTEGAGLTFISPQEWLAKPGSVGRAGLGILHVCADNGDELPPGEIGTVYFERDEVPFSYHNAPEKTREAQHPAHPTWATNGDVGYLDEEGYLFLTDRKAFMIISGGVNVYPQEVENVLALHPAVDDVAVIGVPDPEMGEAVKAVVQPSSTVEPGPELAGELLAYVRERIAHYKAPRSVDFVDELPRTPTGKLVKGKLKERYAATTAR</sequence>
<evidence type="ECO:0000259" key="2">
    <source>
        <dbReference type="Pfam" id="PF13193"/>
    </source>
</evidence>
<comment type="caution">
    <text evidence="3">The sequence shown here is derived from an EMBL/GenBank/DDBJ whole genome shotgun (WGS) entry which is preliminary data.</text>
</comment>
<organism evidence="3 4">
    <name type="scientific">Prauserella flavalba</name>
    <dbReference type="NCBI Taxonomy" id="1477506"/>
    <lineage>
        <taxon>Bacteria</taxon>
        <taxon>Bacillati</taxon>
        <taxon>Actinomycetota</taxon>
        <taxon>Actinomycetes</taxon>
        <taxon>Pseudonocardiales</taxon>
        <taxon>Pseudonocardiaceae</taxon>
        <taxon>Prauserella</taxon>
    </lineage>
</organism>
<dbReference type="Gene3D" id="3.30.300.30">
    <property type="match status" value="1"/>
</dbReference>
<proteinExistence type="predicted"/>
<dbReference type="Pfam" id="PF00501">
    <property type="entry name" value="AMP-binding"/>
    <property type="match status" value="1"/>
</dbReference>
<dbReference type="PROSITE" id="PS00455">
    <property type="entry name" value="AMP_BINDING"/>
    <property type="match status" value="1"/>
</dbReference>